<protein>
    <submittedName>
        <fullName evidence="11">Aminoglycoside 3'-phosphotransferase</fullName>
    </submittedName>
</protein>
<dbReference type="GO" id="GO:0016301">
    <property type="term" value="F:kinase activity"/>
    <property type="evidence" value="ECO:0007669"/>
    <property type="project" value="UniProtKB-KW"/>
</dbReference>
<keyword evidence="9" id="KW-0479">Metal-binding</keyword>
<dbReference type="AlphaFoldDB" id="A0A329QTP9"/>
<dbReference type="InterPro" id="IPR002575">
    <property type="entry name" value="Aminoglycoside_PTrfase"/>
</dbReference>
<dbReference type="PIRSF" id="PIRSF000706">
    <property type="entry name" value="Kanamycin_kin"/>
    <property type="match status" value="1"/>
</dbReference>
<comment type="similarity">
    <text evidence="1 7">Belongs to the aminoglycoside phosphotransferase family.</text>
</comment>
<dbReference type="Gene3D" id="3.90.1200.10">
    <property type="match status" value="1"/>
</dbReference>
<keyword evidence="4 7" id="KW-0418">Kinase</keyword>
<keyword evidence="9" id="KW-0460">Magnesium</keyword>
<comment type="caution">
    <text evidence="11">The sequence shown here is derived from an EMBL/GenBank/DDBJ whole genome shotgun (WGS) entry which is preliminary data.</text>
</comment>
<proteinExistence type="inferred from homology"/>
<keyword evidence="5 7" id="KW-0067">ATP-binding</keyword>
<dbReference type="OrthoDB" id="3806873at2"/>
<dbReference type="Proteomes" id="UP000250462">
    <property type="component" value="Unassembled WGS sequence"/>
</dbReference>
<dbReference type="EMBL" id="QMIG01000006">
    <property type="protein sequence ID" value="RAW15411.1"/>
    <property type="molecule type" value="Genomic_DNA"/>
</dbReference>
<evidence type="ECO:0000256" key="9">
    <source>
        <dbReference type="PIRSR" id="PIRSR000706-2"/>
    </source>
</evidence>
<organism evidence="11 12">
    <name type="scientific">Phytoactinopolyspora halophila</name>
    <dbReference type="NCBI Taxonomy" id="1981511"/>
    <lineage>
        <taxon>Bacteria</taxon>
        <taxon>Bacillati</taxon>
        <taxon>Actinomycetota</taxon>
        <taxon>Actinomycetes</taxon>
        <taxon>Jiangellales</taxon>
        <taxon>Jiangellaceae</taxon>
        <taxon>Phytoactinopolyspora</taxon>
    </lineage>
</organism>
<evidence type="ECO:0000256" key="1">
    <source>
        <dbReference type="ARBA" id="ARBA00006219"/>
    </source>
</evidence>
<feature type="active site" description="Proton acceptor" evidence="8">
    <location>
        <position position="201"/>
    </location>
</feature>
<dbReference type="InterPro" id="IPR024165">
    <property type="entry name" value="Kan/Strep_kinase"/>
</dbReference>
<dbReference type="CDD" id="cd05150">
    <property type="entry name" value="APH"/>
    <property type="match status" value="1"/>
</dbReference>
<evidence type="ECO:0000259" key="10">
    <source>
        <dbReference type="Pfam" id="PF01636"/>
    </source>
</evidence>
<keyword evidence="6 7" id="KW-0046">Antibiotic resistance</keyword>
<dbReference type="InterPro" id="IPR011009">
    <property type="entry name" value="Kinase-like_dom_sf"/>
</dbReference>
<feature type="binding site" evidence="9">
    <location>
        <position position="220"/>
    </location>
    <ligand>
        <name>Mg(2+)</name>
        <dbReference type="ChEBI" id="CHEBI:18420"/>
    </ligand>
</feature>
<evidence type="ECO:0000256" key="7">
    <source>
        <dbReference type="PIRNR" id="PIRNR000706"/>
    </source>
</evidence>
<dbReference type="SUPFAM" id="SSF56112">
    <property type="entry name" value="Protein kinase-like (PK-like)"/>
    <property type="match status" value="1"/>
</dbReference>
<dbReference type="GO" id="GO:0046677">
    <property type="term" value="P:response to antibiotic"/>
    <property type="evidence" value="ECO:0007669"/>
    <property type="project" value="UniProtKB-KW"/>
</dbReference>
<dbReference type="GO" id="GO:0016773">
    <property type="term" value="F:phosphotransferase activity, alcohol group as acceptor"/>
    <property type="evidence" value="ECO:0007669"/>
    <property type="project" value="InterPro"/>
</dbReference>
<dbReference type="Pfam" id="PF01636">
    <property type="entry name" value="APH"/>
    <property type="match status" value="1"/>
</dbReference>
<feature type="domain" description="Aminoglycoside phosphotransferase" evidence="10">
    <location>
        <begin position="45"/>
        <end position="268"/>
    </location>
</feature>
<sequence>MIGTVSRPVISGFPDASVAVPEIVVKLAGDDTITPVWENELGGLTFRLDGGPDGATRYVKWAPPDTPELNLDDEARRLSWAQRWITVPRVIEHGIDDDGSWLVTLPVPGQSAVAPQWIVDPTSAATAVGRGLRMVHDTLPVEQCPFDWSVEQRLARARERLSDGEQLVDRLDPDQHPDVSDPNALIAEPPPTDVAVVCHGDACAPNTLLHDDGTFAAHVDLGSLGVADRWADLAVAAWSTVWNYGPGYEEIVYDAYGVDPDPERIAFYRLIWDIT</sequence>
<feature type="binding site" evidence="9">
    <location>
        <position position="206"/>
    </location>
    <ligand>
        <name>Mg(2+)</name>
        <dbReference type="ChEBI" id="CHEBI:18420"/>
    </ligand>
</feature>
<keyword evidence="3 7" id="KW-0547">Nucleotide-binding</keyword>
<dbReference type="GO" id="GO:0005524">
    <property type="term" value="F:ATP binding"/>
    <property type="evidence" value="ECO:0007669"/>
    <property type="project" value="UniProtKB-KW"/>
</dbReference>
<gene>
    <name evidence="11" type="ORF">DPM12_09170</name>
</gene>
<reference evidence="11 12" key="1">
    <citation type="submission" date="2018-06" db="EMBL/GenBank/DDBJ databases">
        <title>Phytoactinopolyspora halophila sp. nov., a novel halophilic actinomycete isolated from a saline soil in China.</title>
        <authorList>
            <person name="Tang S.-K."/>
        </authorList>
    </citation>
    <scope>NUCLEOTIDE SEQUENCE [LARGE SCALE GENOMIC DNA]</scope>
    <source>
        <strain evidence="11 12">YIM 96934</strain>
    </source>
</reference>
<evidence type="ECO:0000256" key="5">
    <source>
        <dbReference type="ARBA" id="ARBA00022840"/>
    </source>
</evidence>
<evidence type="ECO:0000256" key="3">
    <source>
        <dbReference type="ARBA" id="ARBA00022741"/>
    </source>
</evidence>
<keyword evidence="2 7" id="KW-0808">Transferase</keyword>
<evidence type="ECO:0000256" key="8">
    <source>
        <dbReference type="PIRSR" id="PIRSR000706-1"/>
    </source>
</evidence>
<accession>A0A329QTP9</accession>
<name>A0A329QTP9_9ACTN</name>
<evidence type="ECO:0000313" key="11">
    <source>
        <dbReference type="EMBL" id="RAW15411.1"/>
    </source>
</evidence>
<evidence type="ECO:0000256" key="6">
    <source>
        <dbReference type="ARBA" id="ARBA00023251"/>
    </source>
</evidence>
<evidence type="ECO:0000256" key="4">
    <source>
        <dbReference type="ARBA" id="ARBA00022777"/>
    </source>
</evidence>
<keyword evidence="12" id="KW-1185">Reference proteome</keyword>
<dbReference type="GO" id="GO:0046872">
    <property type="term" value="F:metal ion binding"/>
    <property type="evidence" value="ECO:0007669"/>
    <property type="project" value="UniProtKB-KW"/>
</dbReference>
<evidence type="ECO:0000256" key="2">
    <source>
        <dbReference type="ARBA" id="ARBA00022679"/>
    </source>
</evidence>
<dbReference type="Gene3D" id="3.30.200.20">
    <property type="entry name" value="Phosphorylase Kinase, domain 1"/>
    <property type="match status" value="1"/>
</dbReference>
<evidence type="ECO:0000313" key="12">
    <source>
        <dbReference type="Proteomes" id="UP000250462"/>
    </source>
</evidence>